<keyword evidence="3" id="KW-1185">Reference proteome</keyword>
<accession>A0A4C2A2M8</accession>
<protein>
    <submittedName>
        <fullName evidence="2">Uncharacterized protein</fullName>
    </submittedName>
</protein>
<organism evidence="2 3">
    <name type="scientific">Eumeta variegata</name>
    <name type="common">Bagworm moth</name>
    <name type="synonym">Eumeta japonica</name>
    <dbReference type="NCBI Taxonomy" id="151549"/>
    <lineage>
        <taxon>Eukaryota</taxon>
        <taxon>Metazoa</taxon>
        <taxon>Ecdysozoa</taxon>
        <taxon>Arthropoda</taxon>
        <taxon>Hexapoda</taxon>
        <taxon>Insecta</taxon>
        <taxon>Pterygota</taxon>
        <taxon>Neoptera</taxon>
        <taxon>Endopterygota</taxon>
        <taxon>Lepidoptera</taxon>
        <taxon>Glossata</taxon>
        <taxon>Ditrysia</taxon>
        <taxon>Tineoidea</taxon>
        <taxon>Psychidae</taxon>
        <taxon>Oiketicinae</taxon>
        <taxon>Eumeta</taxon>
    </lineage>
</organism>
<dbReference type="AlphaFoldDB" id="A0A4C2A2M8"/>
<evidence type="ECO:0000256" key="1">
    <source>
        <dbReference type="SAM" id="MobiDB-lite"/>
    </source>
</evidence>
<reference evidence="2 3" key="1">
    <citation type="journal article" date="2019" name="Commun. Biol.">
        <title>The bagworm genome reveals a unique fibroin gene that provides high tensile strength.</title>
        <authorList>
            <person name="Kono N."/>
            <person name="Nakamura H."/>
            <person name="Ohtoshi R."/>
            <person name="Tomita M."/>
            <person name="Numata K."/>
            <person name="Arakawa K."/>
        </authorList>
    </citation>
    <scope>NUCLEOTIDE SEQUENCE [LARGE SCALE GENOMIC DNA]</scope>
</reference>
<feature type="region of interest" description="Disordered" evidence="1">
    <location>
        <begin position="1"/>
        <end position="28"/>
    </location>
</feature>
<dbReference type="OrthoDB" id="6071166at2759"/>
<feature type="compositionally biased region" description="Basic and acidic residues" evidence="1">
    <location>
        <begin position="7"/>
        <end position="21"/>
    </location>
</feature>
<proteinExistence type="predicted"/>
<dbReference type="STRING" id="151549.A0A4C2A2M8"/>
<sequence>MDTGQPFDRRPQTDNHQEGKNKLNINKETQIPTARQRGPVYMAIVVGVRPRWSSLLAVAIFLIVHRHRHRKCFASPLARPPSLRATRLRKLQPVRPALSHIDAAGGQAEQRLRARHQTGRVPGTLPGAQICPLLQLQHCAVGNEGFSQGLEPRFIR</sequence>
<comment type="caution">
    <text evidence="2">The sequence shown here is derived from an EMBL/GenBank/DDBJ whole genome shotgun (WGS) entry which is preliminary data.</text>
</comment>
<name>A0A4C2A2M8_EUMVA</name>
<gene>
    <name evidence="2" type="ORF">EVAR_69655_1</name>
</gene>
<dbReference type="Proteomes" id="UP000299102">
    <property type="component" value="Unassembled WGS sequence"/>
</dbReference>
<evidence type="ECO:0000313" key="2">
    <source>
        <dbReference type="EMBL" id="GBP94936.1"/>
    </source>
</evidence>
<dbReference type="EMBL" id="BGZK01002564">
    <property type="protein sequence ID" value="GBP94936.1"/>
    <property type="molecule type" value="Genomic_DNA"/>
</dbReference>
<evidence type="ECO:0000313" key="3">
    <source>
        <dbReference type="Proteomes" id="UP000299102"/>
    </source>
</evidence>